<dbReference type="InterPro" id="IPR032567">
    <property type="entry name" value="RTL1-rel"/>
</dbReference>
<dbReference type="Gene3D" id="2.40.70.10">
    <property type="entry name" value="Acid Proteases"/>
    <property type="match status" value="1"/>
</dbReference>
<name>A0A6V7PQF3_ANACO</name>
<gene>
    <name evidence="3" type="ORF">CB5_LOCUS16119</name>
</gene>
<accession>A0A6V7PQF3</accession>
<dbReference type="InterPro" id="IPR021109">
    <property type="entry name" value="Peptidase_aspartic_dom_sf"/>
</dbReference>
<dbReference type="Pfam" id="PF19259">
    <property type="entry name" value="Ty3_capsid"/>
    <property type="match status" value="1"/>
</dbReference>
<dbReference type="Pfam" id="PF08284">
    <property type="entry name" value="RVP_2"/>
    <property type="match status" value="1"/>
</dbReference>
<feature type="domain" description="Ty3 transposon capsid-like protein" evidence="2">
    <location>
        <begin position="2"/>
        <end position="120"/>
    </location>
</feature>
<feature type="region of interest" description="Disordered" evidence="1">
    <location>
        <begin position="134"/>
        <end position="153"/>
    </location>
</feature>
<evidence type="ECO:0000259" key="2">
    <source>
        <dbReference type="Pfam" id="PF19259"/>
    </source>
</evidence>
<dbReference type="SUPFAM" id="SSF50630">
    <property type="entry name" value="Acid proteases"/>
    <property type="match status" value="1"/>
</dbReference>
<dbReference type="CDD" id="cd00303">
    <property type="entry name" value="retropepsin_like"/>
    <property type="match status" value="1"/>
</dbReference>
<dbReference type="PANTHER" id="PTHR15503:SF40">
    <property type="match status" value="1"/>
</dbReference>
<evidence type="ECO:0000313" key="3">
    <source>
        <dbReference type="EMBL" id="CAD1832908.1"/>
    </source>
</evidence>
<dbReference type="PANTHER" id="PTHR15503">
    <property type="entry name" value="LDOC1 RELATED"/>
    <property type="match status" value="1"/>
</dbReference>
<reference evidence="3" key="1">
    <citation type="submission" date="2020-07" db="EMBL/GenBank/DDBJ databases">
        <authorList>
            <person name="Lin J."/>
        </authorList>
    </citation>
    <scope>NUCLEOTIDE SEQUENCE</scope>
</reference>
<proteinExistence type="predicted"/>
<protein>
    <recommendedName>
        <fullName evidence="2">Ty3 transposon capsid-like protein domain-containing protein</fullName>
    </recommendedName>
</protein>
<feature type="compositionally biased region" description="Low complexity" evidence="1">
    <location>
        <begin position="140"/>
        <end position="151"/>
    </location>
</feature>
<organism evidence="3">
    <name type="scientific">Ananas comosus var. bracteatus</name>
    <name type="common">red pineapple</name>
    <dbReference type="NCBI Taxonomy" id="296719"/>
    <lineage>
        <taxon>Eukaryota</taxon>
        <taxon>Viridiplantae</taxon>
        <taxon>Streptophyta</taxon>
        <taxon>Embryophyta</taxon>
        <taxon>Tracheophyta</taxon>
        <taxon>Spermatophyta</taxon>
        <taxon>Magnoliopsida</taxon>
        <taxon>Liliopsida</taxon>
        <taxon>Poales</taxon>
        <taxon>Bromeliaceae</taxon>
        <taxon>Bromelioideae</taxon>
        <taxon>Ananas</taxon>
    </lineage>
</organism>
<dbReference type="InterPro" id="IPR045358">
    <property type="entry name" value="Ty3_capsid"/>
</dbReference>
<dbReference type="AlphaFoldDB" id="A0A6V7PQF3"/>
<dbReference type="EMBL" id="LR862150">
    <property type="protein sequence ID" value="CAD1832908.1"/>
    <property type="molecule type" value="Genomic_DNA"/>
</dbReference>
<evidence type="ECO:0000256" key="1">
    <source>
        <dbReference type="SAM" id="MobiDB-lite"/>
    </source>
</evidence>
<sequence length="438" mass="48617">MHLEDKADTWFQGFLAESETVSWERFAEEICKRFDEKGLCDVVEEFNKLAQSGSVEEYQEQFEDLRARILTTGSQFTPEYFLSSFLSGLKEEVRAAVKMFKPRTLVQAFEQAKLQEQIMAAMLKKSKQMIRAHSGTSIPGSYRGTGSTTTGREVDSLKGQHKFASDRAIPNRQLIEQRRAAGLCFKCGDKYSPGHSCKTHAVNYLSASQEITEVYDEVTLRGMDEEEVPGADEEEETGLSVHALSAEDAQDTIKVQGEIKGKVLSILVDTGSTHSFIDIGIAKETGAKISTTNPLLVTVANGQKVLSKLKCMGYVWEMQGEKYSADLRIIRLEGSSMILGIDWLKAHGPVTFDYVSNTVTITKGDRKISLKGMTEKGKLKNVTAKQIQQELQEGSCCAVAQWVPTEAAKEPEDIPASIQEVLQAYSDLFQEPKELPPT</sequence>